<dbReference type="Pfam" id="PF00005">
    <property type="entry name" value="ABC_tran"/>
    <property type="match status" value="1"/>
</dbReference>
<dbReference type="NCBIfam" id="TIGR01727">
    <property type="entry name" value="oligo_HPY"/>
    <property type="match status" value="1"/>
</dbReference>
<dbReference type="InterPro" id="IPR017871">
    <property type="entry name" value="ABC_transporter-like_CS"/>
</dbReference>
<evidence type="ECO:0000259" key="7">
    <source>
        <dbReference type="PROSITE" id="PS50893"/>
    </source>
</evidence>
<evidence type="ECO:0000313" key="9">
    <source>
        <dbReference type="Proteomes" id="UP000515291"/>
    </source>
</evidence>
<evidence type="ECO:0000256" key="1">
    <source>
        <dbReference type="ARBA" id="ARBA00004417"/>
    </source>
</evidence>
<dbReference type="SMART" id="SM00382">
    <property type="entry name" value="AAA"/>
    <property type="match status" value="1"/>
</dbReference>
<dbReference type="Gene3D" id="3.40.50.300">
    <property type="entry name" value="P-loop containing nucleotide triphosphate hydrolases"/>
    <property type="match status" value="1"/>
</dbReference>
<comment type="function">
    <text evidence="6">Involved in beta-(1--&gt;2)glucan export. Transmembrane domains (TMD) form a pore in the inner membrane and the ATP-binding domain (NBD) is responsible for energy generation.</text>
</comment>
<dbReference type="PANTHER" id="PTHR43776">
    <property type="entry name" value="TRANSPORT ATP-BINDING PROTEIN"/>
    <property type="match status" value="1"/>
</dbReference>
<comment type="similarity">
    <text evidence="2">Belongs to the ABC transporter superfamily.</text>
</comment>
<dbReference type="GO" id="GO:0016887">
    <property type="term" value="F:ATP hydrolysis activity"/>
    <property type="evidence" value="ECO:0007669"/>
    <property type="project" value="InterPro"/>
</dbReference>
<evidence type="ECO:0000256" key="3">
    <source>
        <dbReference type="ARBA" id="ARBA00022448"/>
    </source>
</evidence>
<dbReference type="InterPro" id="IPR013563">
    <property type="entry name" value="Oligopep_ABC_C"/>
</dbReference>
<protein>
    <submittedName>
        <fullName evidence="8">ATP-binding cassette domain-containing protein</fullName>
    </submittedName>
</protein>
<feature type="domain" description="ABC transporter" evidence="7">
    <location>
        <begin position="5"/>
        <end position="248"/>
    </location>
</feature>
<comment type="subcellular location">
    <subcellularLocation>
        <location evidence="1">Cell inner membrane</location>
        <topology evidence="1">Peripheral membrane protein</topology>
    </subcellularLocation>
</comment>
<proteinExistence type="inferred from homology"/>
<evidence type="ECO:0000256" key="6">
    <source>
        <dbReference type="ARBA" id="ARBA00024722"/>
    </source>
</evidence>
<dbReference type="EMBL" id="CP050292">
    <property type="protein sequence ID" value="QND75371.1"/>
    <property type="molecule type" value="Genomic_DNA"/>
</dbReference>
<keyword evidence="5 8" id="KW-0067">ATP-binding</keyword>
<name>A0A7G6U8N9_9BRAD</name>
<accession>A0A7G6U8N9</accession>
<dbReference type="GO" id="GO:0015833">
    <property type="term" value="P:peptide transport"/>
    <property type="evidence" value="ECO:0007669"/>
    <property type="project" value="InterPro"/>
</dbReference>
<organism evidence="8 9">
    <name type="scientific">Tardiphaga robiniae</name>
    <dbReference type="NCBI Taxonomy" id="943830"/>
    <lineage>
        <taxon>Bacteria</taxon>
        <taxon>Pseudomonadati</taxon>
        <taxon>Pseudomonadota</taxon>
        <taxon>Alphaproteobacteria</taxon>
        <taxon>Hyphomicrobiales</taxon>
        <taxon>Nitrobacteraceae</taxon>
        <taxon>Tardiphaga</taxon>
    </lineage>
</organism>
<keyword evidence="4" id="KW-0547">Nucleotide-binding</keyword>
<dbReference type="SUPFAM" id="SSF52540">
    <property type="entry name" value="P-loop containing nucleoside triphosphate hydrolases"/>
    <property type="match status" value="1"/>
</dbReference>
<keyword evidence="3" id="KW-0813">Transport</keyword>
<dbReference type="InterPro" id="IPR027417">
    <property type="entry name" value="P-loop_NTPase"/>
</dbReference>
<evidence type="ECO:0000313" key="8">
    <source>
        <dbReference type="EMBL" id="QND75371.1"/>
    </source>
</evidence>
<dbReference type="GO" id="GO:0005886">
    <property type="term" value="C:plasma membrane"/>
    <property type="evidence" value="ECO:0007669"/>
    <property type="project" value="UniProtKB-SubCell"/>
</dbReference>
<dbReference type="KEGG" id="trb:HB776_09515"/>
<dbReference type="Proteomes" id="UP000515291">
    <property type="component" value="Chromosome"/>
</dbReference>
<dbReference type="PROSITE" id="PS50893">
    <property type="entry name" value="ABC_TRANSPORTER_2"/>
    <property type="match status" value="1"/>
</dbReference>
<dbReference type="InterPro" id="IPR050319">
    <property type="entry name" value="ABC_transp_ATP-bind"/>
</dbReference>
<sequence>MEPLLTVNDLVVRFASSRGTVHAVDGVSLSIKPGETLGLVGESGCGKSTLGRAIARLVEPQSGSVRLGGVDLTRLTRSGMRPYRRDIQVVFQDPLASLDPRCTVGMLIGEPLRIHGIGDRRQRRDRIADLLSKVGLPADSADRYPHQFSGGQRQRIGIARALALDPQLIILDEPVSALDVSVQAQILNLLVDLQSKLGVAYLFISHDLSVVEYVSDRVAVMYLGRIVETSTREKLWSSPAHPYTRALFDSIPRIDTGDLGRRRHMVQGDLPSAYNPPEGCHFHTRCPRAEEFCAVESPILRTVADSHVAACHFA</sequence>
<dbReference type="PANTHER" id="PTHR43776:SF7">
    <property type="entry name" value="D,D-DIPEPTIDE TRANSPORT ATP-BINDING PROTEIN DDPF-RELATED"/>
    <property type="match status" value="1"/>
</dbReference>
<evidence type="ECO:0000256" key="2">
    <source>
        <dbReference type="ARBA" id="ARBA00005417"/>
    </source>
</evidence>
<dbReference type="InterPro" id="IPR003439">
    <property type="entry name" value="ABC_transporter-like_ATP-bd"/>
</dbReference>
<evidence type="ECO:0000256" key="4">
    <source>
        <dbReference type="ARBA" id="ARBA00022741"/>
    </source>
</evidence>
<dbReference type="GO" id="GO:0005524">
    <property type="term" value="F:ATP binding"/>
    <property type="evidence" value="ECO:0007669"/>
    <property type="project" value="UniProtKB-KW"/>
</dbReference>
<reference evidence="9" key="1">
    <citation type="journal article" date="2020" name="Mol. Plant Microbe">
        <title>Rhizobial microsymbionts of the narrowly endemic Oxytropis species growing in Kamchatka are characterized by significant genetic diversity and possess a set of genes that are associated with T3SS and T6SS secretion systems and can affect the development of symbiosis.</title>
        <authorList>
            <person name="Safronova V."/>
            <person name="Guro P."/>
            <person name="Sazanova A."/>
            <person name="Kuznetsova I."/>
            <person name="Belimov A."/>
            <person name="Yakubov V."/>
            <person name="Chirak E."/>
            <person name="Afonin A."/>
            <person name="Gogolev Y."/>
            <person name="Andronov E."/>
            <person name="Tikhonovich I."/>
        </authorList>
    </citation>
    <scope>NUCLEOTIDE SEQUENCE [LARGE SCALE GENOMIC DNA]</scope>
    <source>
        <strain evidence="9">581</strain>
    </source>
</reference>
<dbReference type="FunFam" id="3.40.50.300:FF:000016">
    <property type="entry name" value="Oligopeptide ABC transporter ATP-binding component"/>
    <property type="match status" value="1"/>
</dbReference>
<dbReference type="CDD" id="cd03257">
    <property type="entry name" value="ABC_NikE_OppD_transporters"/>
    <property type="match status" value="1"/>
</dbReference>
<gene>
    <name evidence="8" type="ORF">HB776_09515</name>
</gene>
<dbReference type="PROSITE" id="PS00211">
    <property type="entry name" value="ABC_TRANSPORTER_1"/>
    <property type="match status" value="1"/>
</dbReference>
<dbReference type="GO" id="GO:0055085">
    <property type="term" value="P:transmembrane transport"/>
    <property type="evidence" value="ECO:0007669"/>
    <property type="project" value="UniProtKB-ARBA"/>
</dbReference>
<evidence type="ECO:0000256" key="5">
    <source>
        <dbReference type="ARBA" id="ARBA00022840"/>
    </source>
</evidence>
<dbReference type="Pfam" id="PF08352">
    <property type="entry name" value="oligo_HPY"/>
    <property type="match status" value="1"/>
</dbReference>
<dbReference type="AlphaFoldDB" id="A0A7G6U8N9"/>
<dbReference type="InterPro" id="IPR003593">
    <property type="entry name" value="AAA+_ATPase"/>
</dbReference>